<protein>
    <submittedName>
        <fullName evidence="3">Uncharacterized protein</fullName>
    </submittedName>
</protein>
<keyword evidence="4" id="KW-1185">Reference proteome</keyword>
<feature type="compositionally biased region" description="Basic and acidic residues" evidence="1">
    <location>
        <begin position="76"/>
        <end position="99"/>
    </location>
</feature>
<feature type="compositionally biased region" description="Pro residues" evidence="1">
    <location>
        <begin position="24"/>
        <end position="45"/>
    </location>
</feature>
<feature type="signal peptide" evidence="2">
    <location>
        <begin position="1"/>
        <end position="19"/>
    </location>
</feature>
<dbReference type="RefSeq" id="WP_084336072.1">
    <property type="nucleotide sequence ID" value="NZ_FNFD01000027.1"/>
</dbReference>
<gene>
    <name evidence="3" type="ORF">SAMN05216186_12751</name>
</gene>
<reference evidence="3 4" key="1">
    <citation type="submission" date="2016-10" db="EMBL/GenBank/DDBJ databases">
        <authorList>
            <person name="de Groot N.N."/>
        </authorList>
    </citation>
    <scope>NUCLEOTIDE SEQUENCE [LARGE SCALE GENOMIC DNA]</scope>
    <source>
        <strain evidence="3 4">JCM 21544</strain>
    </source>
</reference>
<organism evidence="3 4">
    <name type="scientific">Pseudomonas indica</name>
    <dbReference type="NCBI Taxonomy" id="137658"/>
    <lineage>
        <taxon>Bacteria</taxon>
        <taxon>Pseudomonadati</taxon>
        <taxon>Pseudomonadota</taxon>
        <taxon>Gammaproteobacteria</taxon>
        <taxon>Pseudomonadales</taxon>
        <taxon>Pseudomonadaceae</taxon>
        <taxon>Pseudomonas</taxon>
    </lineage>
</organism>
<keyword evidence="2" id="KW-0732">Signal</keyword>
<evidence type="ECO:0000256" key="1">
    <source>
        <dbReference type="SAM" id="MobiDB-lite"/>
    </source>
</evidence>
<evidence type="ECO:0000313" key="4">
    <source>
        <dbReference type="Proteomes" id="UP000198706"/>
    </source>
</evidence>
<dbReference type="EMBL" id="FNFD01000027">
    <property type="protein sequence ID" value="SDL69001.1"/>
    <property type="molecule type" value="Genomic_DNA"/>
</dbReference>
<accession>A0A1G9M4Y5</accession>
<proteinExistence type="predicted"/>
<feature type="region of interest" description="Disordered" evidence="1">
    <location>
        <begin position="20"/>
        <end position="99"/>
    </location>
</feature>
<dbReference type="AlphaFoldDB" id="A0A1G9M4Y5"/>
<name>A0A1G9M4Y5_9PSED</name>
<dbReference type="Proteomes" id="UP000198706">
    <property type="component" value="Unassembled WGS sequence"/>
</dbReference>
<feature type="chain" id="PRO_5011461384" evidence="2">
    <location>
        <begin position="20"/>
        <end position="99"/>
    </location>
</feature>
<evidence type="ECO:0000256" key="2">
    <source>
        <dbReference type="SAM" id="SignalP"/>
    </source>
</evidence>
<evidence type="ECO:0000313" key="3">
    <source>
        <dbReference type="EMBL" id="SDL69001.1"/>
    </source>
</evidence>
<sequence length="99" mass="10929">MKAPAACLALVLCTPLVVAQERPPGSPGTPTPQPYGQPAPITPRPPADRLPLINDGGNRNLPRPKENMRQESLPLLRERLERDATPRTQPNEEERGRRP</sequence>